<dbReference type="Proteomes" id="UP000230233">
    <property type="component" value="Chromosome X"/>
</dbReference>
<sequence length="70" mass="8801">MRAVDWTKKKSFRLPIHFLMLQNYIDEIKDWWRFHVDVGFLPFLRQFFKNLKTTVVFEKRRCNDLHDRND</sequence>
<protein>
    <submittedName>
        <fullName evidence="1">Uncharacterized protein</fullName>
    </submittedName>
</protein>
<dbReference type="EMBL" id="PDUG01000006">
    <property type="protein sequence ID" value="PIC21077.1"/>
    <property type="molecule type" value="Genomic_DNA"/>
</dbReference>
<comment type="caution">
    <text evidence="1">The sequence shown here is derived from an EMBL/GenBank/DDBJ whole genome shotgun (WGS) entry which is preliminary data.</text>
</comment>
<evidence type="ECO:0000313" key="1">
    <source>
        <dbReference type="EMBL" id="PIC21077.1"/>
    </source>
</evidence>
<evidence type="ECO:0000313" key="2">
    <source>
        <dbReference type="Proteomes" id="UP000230233"/>
    </source>
</evidence>
<name>A0A2G5T1C1_9PELO</name>
<keyword evidence="2" id="KW-1185">Reference proteome</keyword>
<organism evidence="1 2">
    <name type="scientific">Caenorhabditis nigoni</name>
    <dbReference type="NCBI Taxonomy" id="1611254"/>
    <lineage>
        <taxon>Eukaryota</taxon>
        <taxon>Metazoa</taxon>
        <taxon>Ecdysozoa</taxon>
        <taxon>Nematoda</taxon>
        <taxon>Chromadorea</taxon>
        <taxon>Rhabditida</taxon>
        <taxon>Rhabditina</taxon>
        <taxon>Rhabditomorpha</taxon>
        <taxon>Rhabditoidea</taxon>
        <taxon>Rhabditidae</taxon>
        <taxon>Peloderinae</taxon>
        <taxon>Caenorhabditis</taxon>
    </lineage>
</organism>
<dbReference type="AlphaFoldDB" id="A0A2G5T1C1"/>
<accession>A0A2G5T1C1</accession>
<proteinExistence type="predicted"/>
<gene>
    <name evidence="1" type="primary">Cnig_chr_X.g26048</name>
    <name evidence="1" type="ORF">B9Z55_026048</name>
</gene>
<reference evidence="2" key="1">
    <citation type="submission" date="2017-10" db="EMBL/GenBank/DDBJ databases">
        <title>Rapid genome shrinkage in a self-fertile nematode reveals novel sperm competition proteins.</title>
        <authorList>
            <person name="Yin D."/>
            <person name="Schwarz E.M."/>
            <person name="Thomas C.G."/>
            <person name="Felde R.L."/>
            <person name="Korf I.F."/>
            <person name="Cutter A.D."/>
            <person name="Schartner C.M."/>
            <person name="Ralston E.J."/>
            <person name="Meyer B.J."/>
            <person name="Haag E.S."/>
        </authorList>
    </citation>
    <scope>NUCLEOTIDE SEQUENCE [LARGE SCALE GENOMIC DNA]</scope>
    <source>
        <strain evidence="2">JU1422</strain>
    </source>
</reference>